<dbReference type="EMBL" id="BX284606">
    <property type="protein sequence ID" value="CAB04223.1"/>
    <property type="molecule type" value="Genomic_DNA"/>
</dbReference>
<reference evidence="11 12" key="1">
    <citation type="journal article" date="1998" name="Science">
        <title>Genome sequence of the nematode C. elegans: a platform for investigating biology.</title>
        <authorList>
            <consortium name="The C. elegans sequencing consortium"/>
            <person name="Sulson J.E."/>
            <person name="Waterston R."/>
        </authorList>
    </citation>
    <scope>NUCLEOTIDE SEQUENCE [LARGE SCALE GENOMIC DNA]</scope>
    <source>
        <strain evidence="11 12">Bristol N2</strain>
    </source>
</reference>
<proteinExistence type="inferred from homology"/>
<dbReference type="PROSITE" id="PS00237">
    <property type="entry name" value="G_PROTEIN_RECEP_F1_1"/>
    <property type="match status" value="1"/>
</dbReference>
<dbReference type="WormBase" id="F31B9.1">
    <property type="protein sequence ID" value="CE17727"/>
    <property type="gene ID" value="WBGene00009278"/>
    <property type="gene designation" value="npr-33"/>
</dbReference>
<dbReference type="RefSeq" id="NP_510612.1">
    <property type="nucleotide sequence ID" value="NM_078211.2"/>
</dbReference>
<keyword evidence="12" id="KW-1185">Reference proteome</keyword>
<evidence type="ECO:0000256" key="1">
    <source>
        <dbReference type="ARBA" id="ARBA00004141"/>
    </source>
</evidence>
<evidence type="ECO:0000259" key="10">
    <source>
        <dbReference type="PROSITE" id="PS50262"/>
    </source>
</evidence>
<dbReference type="AGR" id="WB:WBGene00009278"/>
<dbReference type="GO" id="GO:0004930">
    <property type="term" value="F:G protein-coupled receptor activity"/>
    <property type="evidence" value="ECO:0007669"/>
    <property type="project" value="UniProtKB-KW"/>
</dbReference>
<dbReference type="IntAct" id="O62189">
    <property type="interactions" value="1"/>
</dbReference>
<feature type="transmembrane region" description="Helical" evidence="9">
    <location>
        <begin position="142"/>
        <end position="163"/>
    </location>
</feature>
<dbReference type="PROSITE" id="PS50262">
    <property type="entry name" value="G_PROTEIN_RECEP_F1_2"/>
    <property type="match status" value="1"/>
</dbReference>
<name>O62189_CAEEL</name>
<sequence>MIDPNNMTTVIEKTTEIVNSVLTSNESDGVLEQTSTLISVLATQSAPLQCFSCHPKLYFIVFGLVFMIIICAGVIGNIFIVFVILMDRKLMSSSVNQFLLNLAIADLGNLIFCSPDAILVLIDRGWLLPNFACHLLRFLQEYFLYASVLLQMAIGVERFLAICSPMRMQRFSTKTTISVLAGVWCVAACFASPYFLYQGIVFHKLYFCFWKGISHKTRTYFKYCELIVLYAIPLVFLTTLYSIMCRVLWGNEDNHNIANHSQQEAILKLRRSVVKMLIISMLLYFLCYTPIQVLFMLEKILDHSVQLPQWLRLLLNVLSVMSSSTNPIVYIICCRHFRLRLRDVAAGISSFCCWLLPSFSKSEYECVDESMTAKLSRSPYVSFRSSRRQNSRANLSTLL</sequence>
<keyword evidence="5 9" id="KW-0472">Membrane</keyword>
<organism evidence="11 12">
    <name type="scientific">Caenorhabditis elegans</name>
    <dbReference type="NCBI Taxonomy" id="6239"/>
    <lineage>
        <taxon>Eukaryota</taxon>
        <taxon>Metazoa</taxon>
        <taxon>Ecdysozoa</taxon>
        <taxon>Nematoda</taxon>
        <taxon>Chromadorea</taxon>
        <taxon>Rhabditida</taxon>
        <taxon>Rhabditina</taxon>
        <taxon>Rhabditomorpha</taxon>
        <taxon>Rhabditoidea</taxon>
        <taxon>Rhabditidae</taxon>
        <taxon>Peloderinae</taxon>
        <taxon>Caenorhabditis</taxon>
    </lineage>
</organism>
<feature type="transmembrane region" description="Helical" evidence="9">
    <location>
        <begin position="57"/>
        <end position="86"/>
    </location>
</feature>
<dbReference type="UCSC" id="F31B9.1">
    <property type="organism name" value="c. elegans"/>
</dbReference>
<dbReference type="eggNOG" id="ENOG502QW2F">
    <property type="taxonomic scope" value="Eukaryota"/>
</dbReference>
<evidence type="ECO:0000313" key="13">
    <source>
        <dbReference type="WormBase" id="F31B9.1"/>
    </source>
</evidence>
<evidence type="ECO:0000313" key="11">
    <source>
        <dbReference type="EMBL" id="CAB04223.1"/>
    </source>
</evidence>
<protein>
    <submittedName>
        <fullName evidence="11">G-protein coupled receptors family 1 profile domain-containing protein</fullName>
    </submittedName>
</protein>
<dbReference type="InParanoid" id="O62189"/>
<dbReference type="Proteomes" id="UP000001940">
    <property type="component" value="Chromosome X"/>
</dbReference>
<dbReference type="SMR" id="O62189"/>
<dbReference type="Bgee" id="WBGene00009278">
    <property type="expression patterns" value="Expressed in larva and 1 other cell type or tissue"/>
</dbReference>
<dbReference type="InterPro" id="IPR017452">
    <property type="entry name" value="GPCR_Rhodpsn_7TM"/>
</dbReference>
<feature type="transmembrane region" description="Helical" evidence="9">
    <location>
        <begin position="98"/>
        <end position="122"/>
    </location>
</feature>
<comment type="subcellular location">
    <subcellularLocation>
        <location evidence="1">Membrane</location>
        <topology evidence="1">Multi-pass membrane protein</topology>
    </subcellularLocation>
</comment>
<dbReference type="InterPro" id="IPR000276">
    <property type="entry name" value="GPCR_Rhodpsn"/>
</dbReference>
<dbReference type="CTD" id="185141"/>
<dbReference type="GO" id="GO:0007186">
    <property type="term" value="P:G protein-coupled receptor signaling pathway"/>
    <property type="evidence" value="ECO:0000318"/>
    <property type="project" value="GO_Central"/>
</dbReference>
<dbReference type="GO" id="GO:0016020">
    <property type="term" value="C:membrane"/>
    <property type="evidence" value="ECO:0007669"/>
    <property type="project" value="UniProtKB-SubCell"/>
</dbReference>
<dbReference type="Pfam" id="PF00001">
    <property type="entry name" value="7tm_1"/>
    <property type="match status" value="1"/>
</dbReference>
<keyword evidence="2 8" id="KW-0812">Transmembrane</keyword>
<feature type="transmembrane region" description="Helical" evidence="9">
    <location>
        <begin position="227"/>
        <end position="249"/>
    </location>
</feature>
<dbReference type="PANTHER" id="PTHR45695:SF15">
    <property type="entry name" value="OPSIN RH2"/>
    <property type="match status" value="1"/>
</dbReference>
<evidence type="ECO:0000256" key="2">
    <source>
        <dbReference type="ARBA" id="ARBA00022692"/>
    </source>
</evidence>
<feature type="transmembrane region" description="Helical" evidence="9">
    <location>
        <begin position="276"/>
        <end position="297"/>
    </location>
</feature>
<dbReference type="PANTHER" id="PTHR45695">
    <property type="entry name" value="LEUCOKININ RECEPTOR-RELATED"/>
    <property type="match status" value="1"/>
</dbReference>
<dbReference type="AlphaFoldDB" id="O62189"/>
<evidence type="ECO:0000256" key="7">
    <source>
        <dbReference type="ARBA" id="ARBA00023224"/>
    </source>
</evidence>
<dbReference type="HOGENOM" id="CLU_009579_6_4_1"/>
<gene>
    <name evidence="11 13" type="primary">npr-33</name>
    <name evidence="11" type="ORF">CELE_F31B9.1</name>
    <name evidence="13" type="ORF">F31B9.1</name>
</gene>
<feature type="transmembrane region" description="Helical" evidence="9">
    <location>
        <begin position="309"/>
        <end position="333"/>
    </location>
</feature>
<evidence type="ECO:0000256" key="9">
    <source>
        <dbReference type="SAM" id="Phobius"/>
    </source>
</evidence>
<evidence type="ECO:0000256" key="3">
    <source>
        <dbReference type="ARBA" id="ARBA00022989"/>
    </source>
</evidence>
<comment type="similarity">
    <text evidence="8">Belongs to the G-protein coupled receptor 1 family.</text>
</comment>
<dbReference type="STRING" id="6239.F31B9.1.1"/>
<dbReference type="PIR" id="T21586">
    <property type="entry name" value="T21586"/>
</dbReference>
<feature type="transmembrane region" description="Helical" evidence="9">
    <location>
        <begin position="175"/>
        <end position="197"/>
    </location>
</feature>
<keyword evidence="6 8" id="KW-0675">Receptor</keyword>
<keyword evidence="4 8" id="KW-0297">G-protein coupled receptor</keyword>
<dbReference type="Gene3D" id="1.20.1070.10">
    <property type="entry name" value="Rhodopsin 7-helix transmembrane proteins"/>
    <property type="match status" value="1"/>
</dbReference>
<accession>O62189</accession>
<dbReference type="PaxDb" id="6239-F31B9.1"/>
<evidence type="ECO:0000256" key="4">
    <source>
        <dbReference type="ARBA" id="ARBA00023040"/>
    </source>
</evidence>
<dbReference type="OrthoDB" id="5981855at2759"/>
<evidence type="ECO:0000256" key="5">
    <source>
        <dbReference type="ARBA" id="ARBA00023136"/>
    </source>
</evidence>
<keyword evidence="7 8" id="KW-0807">Transducer</keyword>
<dbReference type="CDD" id="cd00637">
    <property type="entry name" value="7tm_classA_rhodopsin-like"/>
    <property type="match status" value="1"/>
</dbReference>
<dbReference type="OMA" id="NHNIANH"/>
<keyword evidence="3 9" id="KW-1133">Transmembrane helix</keyword>
<evidence type="ECO:0000256" key="6">
    <source>
        <dbReference type="ARBA" id="ARBA00023170"/>
    </source>
</evidence>
<dbReference type="SUPFAM" id="SSF81321">
    <property type="entry name" value="Family A G protein-coupled receptor-like"/>
    <property type="match status" value="1"/>
</dbReference>
<dbReference type="GeneID" id="185141"/>
<dbReference type="PRINTS" id="PR00237">
    <property type="entry name" value="GPCRRHODOPSN"/>
</dbReference>
<dbReference type="PhylomeDB" id="O62189"/>
<feature type="domain" description="G-protein coupled receptors family 1 profile" evidence="10">
    <location>
        <begin position="76"/>
        <end position="330"/>
    </location>
</feature>
<evidence type="ECO:0000313" key="12">
    <source>
        <dbReference type="Proteomes" id="UP000001940"/>
    </source>
</evidence>
<evidence type="ECO:0000256" key="8">
    <source>
        <dbReference type="RuleBase" id="RU000688"/>
    </source>
</evidence>
<dbReference type="KEGG" id="cel:CELE_F31B9.1"/>
<dbReference type="FunFam" id="1.20.1070.10:FF:000370">
    <property type="entry name" value="Neuropeptide receptor 15"/>
    <property type="match status" value="1"/>
</dbReference>